<dbReference type="Gene3D" id="3.40.50.1000">
    <property type="entry name" value="HAD superfamily/HAD-like"/>
    <property type="match status" value="1"/>
</dbReference>
<evidence type="ECO:0000313" key="2">
    <source>
        <dbReference type="Proteomes" id="UP001208041"/>
    </source>
</evidence>
<keyword evidence="2" id="KW-1185">Reference proteome</keyword>
<dbReference type="PANTHER" id="PTHR43611">
    <property type="entry name" value="ALPHA-D-GLUCOSE 1-PHOSPHATE PHOSPHATASE"/>
    <property type="match status" value="1"/>
</dbReference>
<reference evidence="1" key="1">
    <citation type="submission" date="2022-10" db="EMBL/GenBank/DDBJ databases">
        <authorList>
            <person name="Yue Y."/>
        </authorList>
    </citation>
    <scope>NUCLEOTIDE SEQUENCE</scope>
    <source>
        <strain evidence="1">Z654</strain>
    </source>
</reference>
<dbReference type="SFLD" id="SFLDG01129">
    <property type="entry name" value="C1.5:_HAD__Beta-PGM__Phosphata"/>
    <property type="match status" value="1"/>
</dbReference>
<dbReference type="InterPro" id="IPR036412">
    <property type="entry name" value="HAD-like_sf"/>
</dbReference>
<dbReference type="PANTHER" id="PTHR43611:SF3">
    <property type="entry name" value="FLAVIN MONONUCLEOTIDE HYDROLASE 1, CHLOROPLATIC"/>
    <property type="match status" value="1"/>
</dbReference>
<accession>A0AAE3LTW1</accession>
<dbReference type="Gene3D" id="1.10.150.240">
    <property type="entry name" value="Putative phosphatase, domain 2"/>
    <property type="match status" value="1"/>
</dbReference>
<dbReference type="Pfam" id="PF00702">
    <property type="entry name" value="Hydrolase"/>
    <property type="match status" value="1"/>
</dbReference>
<sequence length="207" mass="24052">MPVEAVIYDIGNVLIEWQPERHYDKTIGEKRRREMFEAVDLHAMNDEIDRGAAFKERIYEEAEKHPSFRAEIRDWYDSWIEMASPAIPHSVKLLRTLRSKDVPVFALSNFGVDSFAYAETKYPFLGEFDRRYISGHMKRIKPEPEIYEMVEKDCGIDPAGLLFVDDRQDNIDMARARGWQAHLFEGPQGWADELVRQGLLNAEEASA</sequence>
<organism evidence="1 2">
    <name type="scientific">Halocynthiibacter halioticoli</name>
    <dbReference type="NCBI Taxonomy" id="2986804"/>
    <lineage>
        <taxon>Bacteria</taxon>
        <taxon>Pseudomonadati</taxon>
        <taxon>Pseudomonadota</taxon>
        <taxon>Alphaproteobacteria</taxon>
        <taxon>Rhodobacterales</taxon>
        <taxon>Paracoccaceae</taxon>
        <taxon>Halocynthiibacter</taxon>
    </lineage>
</organism>
<dbReference type="InterPro" id="IPR006439">
    <property type="entry name" value="HAD-SF_hydro_IA"/>
</dbReference>
<dbReference type="EMBL" id="JAOYFC010000004">
    <property type="protein sequence ID" value="MCV6825866.1"/>
    <property type="molecule type" value="Genomic_DNA"/>
</dbReference>
<gene>
    <name evidence="1" type="ORF">OH136_14990</name>
</gene>
<proteinExistence type="predicted"/>
<protein>
    <submittedName>
        <fullName evidence="1">HAD family phosphatase</fullName>
    </submittedName>
</protein>
<comment type="caution">
    <text evidence="1">The sequence shown here is derived from an EMBL/GenBank/DDBJ whole genome shotgun (WGS) entry which is preliminary data.</text>
</comment>
<dbReference type="NCBIfam" id="TIGR01509">
    <property type="entry name" value="HAD-SF-IA-v3"/>
    <property type="match status" value="1"/>
</dbReference>
<dbReference type="PRINTS" id="PR00413">
    <property type="entry name" value="HADHALOGNASE"/>
</dbReference>
<evidence type="ECO:0000313" key="1">
    <source>
        <dbReference type="EMBL" id="MCV6825866.1"/>
    </source>
</evidence>
<dbReference type="CDD" id="cd02603">
    <property type="entry name" value="HAD_sEH-N_like"/>
    <property type="match status" value="1"/>
</dbReference>
<dbReference type="AlphaFoldDB" id="A0AAE3LTW1"/>
<name>A0AAE3LTW1_9RHOB</name>
<dbReference type="SFLD" id="SFLDS00003">
    <property type="entry name" value="Haloacid_Dehalogenase"/>
    <property type="match status" value="1"/>
</dbReference>
<dbReference type="InterPro" id="IPR023198">
    <property type="entry name" value="PGP-like_dom2"/>
</dbReference>
<dbReference type="RefSeq" id="WP_263954822.1">
    <property type="nucleotide sequence ID" value="NZ_JAOYFC010000004.1"/>
</dbReference>
<dbReference type="Proteomes" id="UP001208041">
    <property type="component" value="Unassembled WGS sequence"/>
</dbReference>
<dbReference type="SUPFAM" id="SSF56784">
    <property type="entry name" value="HAD-like"/>
    <property type="match status" value="1"/>
</dbReference>
<dbReference type="InterPro" id="IPR023214">
    <property type="entry name" value="HAD_sf"/>
</dbReference>